<evidence type="ECO:0000313" key="7">
    <source>
        <dbReference type="Proteomes" id="UP000522081"/>
    </source>
</evidence>
<evidence type="ECO:0000256" key="4">
    <source>
        <dbReference type="ARBA" id="ARBA00023002"/>
    </source>
</evidence>
<dbReference type="EC" id="1.3.5.4" evidence="6"/>
<dbReference type="GO" id="GO:0008202">
    <property type="term" value="P:steroid metabolic process"/>
    <property type="evidence" value="ECO:0007669"/>
    <property type="project" value="UniProtKB-ARBA"/>
</dbReference>
<dbReference type="Gene3D" id="3.90.700.10">
    <property type="entry name" value="Succinate dehydrogenase/fumarate reductase flavoprotein, catalytic domain"/>
    <property type="match status" value="1"/>
</dbReference>
<dbReference type="PRINTS" id="PR00368">
    <property type="entry name" value="FADPNR"/>
</dbReference>
<dbReference type="RefSeq" id="WP_179405971.1">
    <property type="nucleotide sequence ID" value="NZ_BMGF01000001.1"/>
</dbReference>
<name>A0A7Y9XT36_9SPHN</name>
<dbReference type="InterPro" id="IPR036188">
    <property type="entry name" value="FAD/NAD-bd_sf"/>
</dbReference>
<evidence type="ECO:0000256" key="2">
    <source>
        <dbReference type="ARBA" id="ARBA00022630"/>
    </source>
</evidence>
<proteinExistence type="predicted"/>
<dbReference type="EMBL" id="JACBZF010000001">
    <property type="protein sequence ID" value="NYH94014.1"/>
    <property type="molecule type" value="Genomic_DNA"/>
</dbReference>
<keyword evidence="7" id="KW-1185">Reference proteome</keyword>
<sequence length="481" mass="51412">MSAFDYDVIVIGSGAAGLSAAIEAAETGASVMVVEADDHLGGATRNSTGVVYAADTKTQAEAGVEDSADALYDYVLVLNQYAVRPDLIRMYADRSSGMVDWLTSLGCEFPANMLVHSDVSGVERGHTSKTFGLGISDVLINRAGVLGVETALGTRVDGLLMEDGRTVGIRSGETELRAPCVVIATGGFGNSPEMLAKWFPSAAYHGERTWAVHRDAPFILGDGITLGESVDAQITGYDRGLIQPTPCFDSRYVEAFLPPWIVAVNESGKRFMAEWDSYAVCGYLINEQPGRRCWAIFDRKTMVENGDDLSYADPYNSGLATSSWEEITIEREVEKGVVHKADTIREVAAMAGLDADAVEETIRVYNRDIEEFGEDRVFRKDGNGRPLSPVKEAPFYAVEVRPAIIGFTAAGLDVNADMQVLDTRGKVIEGLYAAGETLGCFHGKRYAGGGTSIGSAVIFGRHAGTVAGEQALAARSSEPAA</sequence>
<comment type="cofactor">
    <cofactor evidence="1">
        <name>FAD</name>
        <dbReference type="ChEBI" id="CHEBI:57692"/>
    </cofactor>
</comment>
<dbReference type="SUPFAM" id="SSF56425">
    <property type="entry name" value="Succinate dehydrogenase/fumarate reductase flavoprotein, catalytic domain"/>
    <property type="match status" value="1"/>
</dbReference>
<keyword evidence="2" id="KW-0285">Flavoprotein</keyword>
<gene>
    <name evidence="6" type="ORF">FHS75_000319</name>
</gene>
<accession>A0A7Y9XT36</accession>
<dbReference type="Proteomes" id="UP000522081">
    <property type="component" value="Unassembled WGS sequence"/>
</dbReference>
<evidence type="ECO:0000256" key="3">
    <source>
        <dbReference type="ARBA" id="ARBA00022827"/>
    </source>
</evidence>
<dbReference type="InterPro" id="IPR027477">
    <property type="entry name" value="Succ_DH/fumarate_Rdtase_cat_sf"/>
</dbReference>
<dbReference type="Gene3D" id="3.50.50.60">
    <property type="entry name" value="FAD/NAD(P)-binding domain"/>
    <property type="match status" value="1"/>
</dbReference>
<evidence type="ECO:0000313" key="6">
    <source>
        <dbReference type="EMBL" id="NYH94014.1"/>
    </source>
</evidence>
<dbReference type="AlphaFoldDB" id="A0A7Y9XT36"/>
<dbReference type="Pfam" id="PF00890">
    <property type="entry name" value="FAD_binding_2"/>
    <property type="match status" value="1"/>
</dbReference>
<evidence type="ECO:0000259" key="5">
    <source>
        <dbReference type="Pfam" id="PF00890"/>
    </source>
</evidence>
<dbReference type="InterPro" id="IPR003953">
    <property type="entry name" value="FAD-dep_OxRdtase_2_FAD-bd"/>
</dbReference>
<evidence type="ECO:0000256" key="1">
    <source>
        <dbReference type="ARBA" id="ARBA00001974"/>
    </source>
</evidence>
<organism evidence="6 7">
    <name type="scientific">Novosphingobium marinum</name>
    <dbReference type="NCBI Taxonomy" id="1514948"/>
    <lineage>
        <taxon>Bacteria</taxon>
        <taxon>Pseudomonadati</taxon>
        <taxon>Pseudomonadota</taxon>
        <taxon>Alphaproteobacteria</taxon>
        <taxon>Sphingomonadales</taxon>
        <taxon>Sphingomonadaceae</taxon>
        <taxon>Novosphingobium</taxon>
    </lineage>
</organism>
<dbReference type="SUPFAM" id="SSF51905">
    <property type="entry name" value="FAD/NAD(P)-binding domain"/>
    <property type="match status" value="1"/>
</dbReference>
<keyword evidence="4 6" id="KW-0560">Oxidoreductase</keyword>
<comment type="caution">
    <text evidence="6">The sequence shown here is derived from an EMBL/GenBank/DDBJ whole genome shotgun (WGS) entry which is preliminary data.</text>
</comment>
<dbReference type="PANTHER" id="PTHR43400">
    <property type="entry name" value="FUMARATE REDUCTASE"/>
    <property type="match status" value="1"/>
</dbReference>
<protein>
    <submittedName>
        <fullName evidence="6">Fumarate reductase flavoprotein subunit</fullName>
        <ecNumber evidence="6">1.3.5.4</ecNumber>
    </submittedName>
</protein>
<dbReference type="PANTHER" id="PTHR43400:SF10">
    <property type="entry name" value="3-OXOSTEROID 1-DEHYDROGENASE"/>
    <property type="match status" value="1"/>
</dbReference>
<reference evidence="6 7" key="1">
    <citation type="submission" date="2020-07" db="EMBL/GenBank/DDBJ databases">
        <title>Genomic Encyclopedia of Type Strains, Phase IV (KMG-IV): sequencing the most valuable type-strain genomes for metagenomic binning, comparative biology and taxonomic classification.</title>
        <authorList>
            <person name="Goeker M."/>
        </authorList>
    </citation>
    <scope>NUCLEOTIDE SEQUENCE [LARGE SCALE GENOMIC DNA]</scope>
    <source>
        <strain evidence="6 7">DSM 29043</strain>
    </source>
</reference>
<keyword evidence="3" id="KW-0274">FAD</keyword>
<feature type="domain" description="FAD-dependent oxidoreductase 2 FAD-binding" evidence="5">
    <location>
        <begin position="7"/>
        <end position="452"/>
    </location>
</feature>
<dbReference type="GO" id="GO:0016491">
    <property type="term" value="F:oxidoreductase activity"/>
    <property type="evidence" value="ECO:0007669"/>
    <property type="project" value="UniProtKB-KW"/>
</dbReference>
<dbReference type="InterPro" id="IPR050315">
    <property type="entry name" value="FAD-oxidoreductase_2"/>
</dbReference>